<accession>A0A4Y6UZW4</accession>
<keyword evidence="9 13" id="KW-1133">Transmembrane helix</keyword>
<dbReference type="KEGG" id="saca:FFV09_18585"/>
<dbReference type="CDD" id="cd13131">
    <property type="entry name" value="MATE_NorM_like"/>
    <property type="match status" value="1"/>
</dbReference>
<keyword evidence="7" id="KW-1003">Cell membrane</keyword>
<dbReference type="RefSeq" id="WP_141449215.1">
    <property type="nucleotide sequence ID" value="NZ_CP041217.1"/>
</dbReference>
<dbReference type="NCBIfam" id="TIGR00797">
    <property type="entry name" value="matE"/>
    <property type="match status" value="1"/>
</dbReference>
<keyword evidence="5" id="KW-0813">Transport</keyword>
<organism evidence="14 15">
    <name type="scientific">Saccharibacillus brassicae</name>
    <dbReference type="NCBI Taxonomy" id="2583377"/>
    <lineage>
        <taxon>Bacteria</taxon>
        <taxon>Bacillati</taxon>
        <taxon>Bacillota</taxon>
        <taxon>Bacilli</taxon>
        <taxon>Bacillales</taxon>
        <taxon>Paenibacillaceae</taxon>
        <taxon>Saccharibacillus</taxon>
    </lineage>
</organism>
<feature type="transmembrane region" description="Helical" evidence="13">
    <location>
        <begin position="132"/>
        <end position="150"/>
    </location>
</feature>
<evidence type="ECO:0000256" key="5">
    <source>
        <dbReference type="ARBA" id="ARBA00022448"/>
    </source>
</evidence>
<keyword evidence="10" id="KW-0406">Ion transport</keyword>
<dbReference type="GO" id="GO:0042910">
    <property type="term" value="F:xenobiotic transmembrane transporter activity"/>
    <property type="evidence" value="ECO:0007669"/>
    <property type="project" value="InterPro"/>
</dbReference>
<comment type="subcellular location">
    <subcellularLocation>
        <location evidence="2">Cell membrane</location>
        <topology evidence="2">Multi-pass membrane protein</topology>
    </subcellularLocation>
</comment>
<dbReference type="GO" id="GO:0005886">
    <property type="term" value="C:plasma membrane"/>
    <property type="evidence" value="ECO:0007669"/>
    <property type="project" value="UniProtKB-SubCell"/>
</dbReference>
<feature type="transmembrane region" description="Helical" evidence="13">
    <location>
        <begin position="194"/>
        <end position="215"/>
    </location>
</feature>
<dbReference type="OrthoDB" id="9780160at2"/>
<dbReference type="Pfam" id="PF01554">
    <property type="entry name" value="MatE"/>
    <property type="match status" value="2"/>
</dbReference>
<gene>
    <name evidence="14" type="ORF">FFV09_18585</name>
</gene>
<dbReference type="InterPro" id="IPR050222">
    <property type="entry name" value="MATE_MdtK"/>
</dbReference>
<keyword evidence="11 13" id="KW-0472">Membrane</keyword>
<evidence type="ECO:0000256" key="7">
    <source>
        <dbReference type="ARBA" id="ARBA00022475"/>
    </source>
</evidence>
<feature type="transmembrane region" description="Helical" evidence="13">
    <location>
        <begin position="286"/>
        <end position="305"/>
    </location>
</feature>
<feature type="transmembrane region" description="Helical" evidence="13">
    <location>
        <begin position="352"/>
        <end position="369"/>
    </location>
</feature>
<dbReference type="EMBL" id="CP041217">
    <property type="protein sequence ID" value="QDH22674.1"/>
    <property type="molecule type" value="Genomic_DNA"/>
</dbReference>
<reference evidence="14 15" key="1">
    <citation type="submission" date="2019-06" db="EMBL/GenBank/DDBJ databases">
        <title>Saccharibacillus brassicae sp. nov., an endophytic bacterium isolated from Chinese cabbage seeds (Brassica pekinensis).</title>
        <authorList>
            <person name="Jiang L."/>
            <person name="Lee J."/>
            <person name="Kim S.W."/>
        </authorList>
    </citation>
    <scope>NUCLEOTIDE SEQUENCE [LARGE SCALE GENOMIC DNA]</scope>
    <source>
        <strain evidence="15">KCTC 43072 / ATSA2</strain>
    </source>
</reference>
<evidence type="ECO:0000313" key="15">
    <source>
        <dbReference type="Proteomes" id="UP000316968"/>
    </source>
</evidence>
<evidence type="ECO:0000256" key="10">
    <source>
        <dbReference type="ARBA" id="ARBA00023065"/>
    </source>
</evidence>
<comment type="similarity">
    <text evidence="3">Belongs to the multi antimicrobial extrusion (MATE) (TC 2.A.66.1) family.</text>
</comment>
<feature type="transmembrane region" description="Helical" evidence="13">
    <location>
        <begin position="244"/>
        <end position="266"/>
    </location>
</feature>
<evidence type="ECO:0000256" key="13">
    <source>
        <dbReference type="SAM" id="Phobius"/>
    </source>
</evidence>
<evidence type="ECO:0000256" key="11">
    <source>
        <dbReference type="ARBA" id="ARBA00023136"/>
    </source>
</evidence>
<comment type="function">
    <text evidence="1">Multidrug efflux pump.</text>
</comment>
<feature type="transmembrane region" description="Helical" evidence="13">
    <location>
        <begin position="390"/>
        <end position="412"/>
    </location>
</feature>
<protein>
    <recommendedName>
        <fullName evidence="4">Probable multidrug resistance protein NorM</fullName>
    </recommendedName>
    <alternativeName>
        <fullName evidence="12">Multidrug-efflux transporter</fullName>
    </alternativeName>
</protein>
<keyword evidence="8 13" id="KW-0812">Transmembrane</keyword>
<feature type="transmembrane region" description="Helical" evidence="13">
    <location>
        <begin position="317"/>
        <end position="340"/>
    </location>
</feature>
<name>A0A4Y6UZW4_SACBS</name>
<dbReference type="Proteomes" id="UP000316968">
    <property type="component" value="Chromosome"/>
</dbReference>
<evidence type="ECO:0000256" key="1">
    <source>
        <dbReference type="ARBA" id="ARBA00003408"/>
    </source>
</evidence>
<evidence type="ECO:0000256" key="12">
    <source>
        <dbReference type="ARBA" id="ARBA00031636"/>
    </source>
</evidence>
<dbReference type="PIRSF" id="PIRSF006603">
    <property type="entry name" value="DinF"/>
    <property type="match status" value="1"/>
</dbReference>
<evidence type="ECO:0000256" key="3">
    <source>
        <dbReference type="ARBA" id="ARBA00010199"/>
    </source>
</evidence>
<feature type="transmembrane region" description="Helical" evidence="13">
    <location>
        <begin position="89"/>
        <end position="112"/>
    </location>
</feature>
<evidence type="ECO:0000313" key="14">
    <source>
        <dbReference type="EMBL" id="QDH22674.1"/>
    </source>
</evidence>
<evidence type="ECO:0000256" key="6">
    <source>
        <dbReference type="ARBA" id="ARBA00022449"/>
    </source>
</evidence>
<evidence type="ECO:0000256" key="8">
    <source>
        <dbReference type="ARBA" id="ARBA00022692"/>
    </source>
</evidence>
<keyword evidence="15" id="KW-1185">Reference proteome</keyword>
<dbReference type="AlphaFoldDB" id="A0A4Y6UZW4"/>
<feature type="transmembrane region" description="Helical" evidence="13">
    <location>
        <begin position="418"/>
        <end position="437"/>
    </location>
</feature>
<evidence type="ECO:0000256" key="2">
    <source>
        <dbReference type="ARBA" id="ARBA00004651"/>
    </source>
</evidence>
<feature type="transmembrane region" description="Helical" evidence="13">
    <location>
        <begin position="162"/>
        <end position="182"/>
    </location>
</feature>
<evidence type="ECO:0000256" key="9">
    <source>
        <dbReference type="ARBA" id="ARBA00022989"/>
    </source>
</evidence>
<dbReference type="PANTHER" id="PTHR43298">
    <property type="entry name" value="MULTIDRUG RESISTANCE PROTEIN NORM-RELATED"/>
    <property type="match status" value="1"/>
</dbReference>
<dbReference type="GO" id="GO:0006811">
    <property type="term" value="P:monoatomic ion transport"/>
    <property type="evidence" value="ECO:0007669"/>
    <property type="project" value="UniProtKB-KW"/>
</dbReference>
<dbReference type="GO" id="GO:0015297">
    <property type="term" value="F:antiporter activity"/>
    <property type="evidence" value="ECO:0007669"/>
    <property type="project" value="UniProtKB-KW"/>
</dbReference>
<dbReference type="PANTHER" id="PTHR43298:SF2">
    <property type="entry name" value="FMN_FAD EXPORTER YEEO-RELATED"/>
    <property type="match status" value="1"/>
</dbReference>
<feature type="transmembrane region" description="Helical" evidence="13">
    <location>
        <begin position="46"/>
        <end position="68"/>
    </location>
</feature>
<dbReference type="InterPro" id="IPR048279">
    <property type="entry name" value="MdtK-like"/>
</dbReference>
<sequence>MHATSSFKQKFSQFFVVFLPIFVTQIALSAMAFFDTSMTGHVSPAAQAGVSIGVSLWIPIQTGLNGVLNGIMPIVSQLMGGGRERDVRFNLFQGLLLSLLFSAAVLLVGGLLLDPALGFMNAEAEVADTARKFLICLAFGVVPLFGYTVLRGCIDAMGQTRVSMAITLCSLPVQLVLNYLLIFGKFGFPKLGGVGAGVATAITYWVIFLIALVVLHRAQPFANFGFFRKWHPVSWSKQGELLKLGIPIGFATFFETSIFAAVTLLMNRFGTNAVAAHSAAINFASTLYMIPLAICMALTILVGYEAGAGRTRDARQYAWIGITSAVLLAVVTAIVLLLFADKVALIYSTDPAVTALIVQFLGYAIFFQLSDALATPIQGALRGYKDVTPAFFITLIAYWGIGLPVGYGLAVYTPFGPFGYWLGLIAGLAVGAALLLARLFKVQRLHAALPAPPASPAPLP</sequence>
<keyword evidence="6" id="KW-0050">Antiport</keyword>
<evidence type="ECO:0000256" key="4">
    <source>
        <dbReference type="ARBA" id="ARBA00020268"/>
    </source>
</evidence>
<feature type="transmembrane region" description="Helical" evidence="13">
    <location>
        <begin position="12"/>
        <end position="34"/>
    </location>
</feature>
<dbReference type="InterPro" id="IPR002528">
    <property type="entry name" value="MATE_fam"/>
</dbReference>
<proteinExistence type="inferred from homology"/>